<sequence>MKRFILEHFLKRIWLPKRMLAMHLLPNRVVVYIIISGQLTIDNSKHSGPS</sequence>
<organism evidence="1">
    <name type="scientific">Arundo donax</name>
    <name type="common">Giant reed</name>
    <name type="synonym">Donax arundinaceus</name>
    <dbReference type="NCBI Taxonomy" id="35708"/>
    <lineage>
        <taxon>Eukaryota</taxon>
        <taxon>Viridiplantae</taxon>
        <taxon>Streptophyta</taxon>
        <taxon>Embryophyta</taxon>
        <taxon>Tracheophyta</taxon>
        <taxon>Spermatophyta</taxon>
        <taxon>Magnoliopsida</taxon>
        <taxon>Liliopsida</taxon>
        <taxon>Poales</taxon>
        <taxon>Poaceae</taxon>
        <taxon>PACMAD clade</taxon>
        <taxon>Arundinoideae</taxon>
        <taxon>Arundineae</taxon>
        <taxon>Arundo</taxon>
    </lineage>
</organism>
<evidence type="ECO:0000313" key="1">
    <source>
        <dbReference type="EMBL" id="JAE17993.1"/>
    </source>
</evidence>
<reference evidence="1" key="2">
    <citation type="journal article" date="2015" name="Data Brief">
        <title>Shoot transcriptome of the giant reed, Arundo donax.</title>
        <authorList>
            <person name="Barrero R.A."/>
            <person name="Guerrero F.D."/>
            <person name="Moolhuijzen P."/>
            <person name="Goolsby J.A."/>
            <person name="Tidwell J."/>
            <person name="Bellgard S.E."/>
            <person name="Bellgard M.I."/>
        </authorList>
    </citation>
    <scope>NUCLEOTIDE SEQUENCE</scope>
    <source>
        <tissue evidence="1">Shoot tissue taken approximately 20 cm above the soil surface</tissue>
    </source>
</reference>
<proteinExistence type="predicted"/>
<dbReference type="EMBL" id="GBRH01179903">
    <property type="protein sequence ID" value="JAE17993.1"/>
    <property type="molecule type" value="Transcribed_RNA"/>
</dbReference>
<dbReference type="AlphaFoldDB" id="A0A0A9GBE6"/>
<protein>
    <submittedName>
        <fullName evidence="1">Uncharacterized protein</fullName>
    </submittedName>
</protein>
<accession>A0A0A9GBE6</accession>
<name>A0A0A9GBE6_ARUDO</name>
<reference evidence="1" key="1">
    <citation type="submission" date="2014-09" db="EMBL/GenBank/DDBJ databases">
        <authorList>
            <person name="Magalhaes I.L.F."/>
            <person name="Oliveira U."/>
            <person name="Santos F.R."/>
            <person name="Vidigal T.H.D.A."/>
            <person name="Brescovit A.D."/>
            <person name="Santos A.J."/>
        </authorList>
    </citation>
    <scope>NUCLEOTIDE SEQUENCE</scope>
    <source>
        <tissue evidence="1">Shoot tissue taken approximately 20 cm above the soil surface</tissue>
    </source>
</reference>